<evidence type="ECO:0000256" key="4">
    <source>
        <dbReference type="ARBA" id="ARBA00023027"/>
    </source>
</evidence>
<sequence length="1234" mass="131335">MIFHENNRCTSYFNSSTLTLRALIADAHPPYLFVERPVVTVHATTRPQDLAPEAIALVERWIREAAEIPADPSAARLAGVLRDPNGLDFTVGFVDGVVRPEDLRAAAKKLSELTPLTPKFLAAPLRGAIGLGGAFAKPLPGVVVPIARRVLRQMVSHLIIDASDQKLGRAIAKLRTDDVRLNINLLGEAILGEHEAERRLAGTHRLLDRPDVDYVSIKVSSTVAPHNHWAFDEAVAHIEEQLIPLFTRAAAASPRKFINLDMEEYKDLDLTLAVFTSILDRPEFLELEAGIVLQAYLPDALGAMIRLQQWSAGRVARGGAPIKVRIVKGANLPMELVDAAIHGWPAATWGTKQDSDTSYKAVIDYALHPDRVRNVRIGVAGHNLFDVALAWLLAKARGAESGIEFEMLLGMATGQAEAVKREVGSLLLYTPVVHPEEFDVAIAYLIRRLEEGASQENFMSAVFELGESRPLFERERDRFLASLDALTAITGDGSAAGLAVPPPNRQQDRREYDTAGTEARVEARVAAGRRGEFDNAPDTDPDLPGNRVWGLAIADRMTDSQLGTQLVADAVVPDDAALDAIIERGIAASAGWQALGADERARILMRAGERLEERRGELLEVMGSECGKTLDQGDPEVSEAIDFANYYAMLGQLLEQVDGATFEPVALTAVIPPWNFPVAIPAGGALAALAAGSSVIIKPASNSARSGAVMVEALWEAGVPREVLQLVQFRDRDLGSRLVADPRVDRLILTGAYETAVRFRELRQDLPILAETSGKNAIIVTPNADLDLAARDVAQSAFGHAGQKCSAASLVILVGSVATSERFRGQLLDAVRSLRVGTPEHLGTQMGPIITAPDGKLLRGLTRLGAGERWLIEPAPVESDSPLARDAQGSTKLWSPGVRDGVRRGSEYHLTEYFGPILGIMTADTLDEAIDMVNDIDYGLTSGLHSLDRDDLETWLRRIQAGNLYVNRGITGAIVRRQSFGGWKKSAIGAGTKAGGPNYLHGLGNWADAPVAVAAGAAHPAAAPVLAAAERAGLAGAELAWLRTALGSDAAAWDAEFGVARDASQLGVERNLLRYHAVSTTIRVAADAPLHEAVRAIAAGITAGAAGSSAAAERVAPVVSAAFALPTPLATALVQAGVSVQLEDEAAWGARLAGLAAQDGPAASARVRLVAGASRADEAARIHAATGGKPDIAVYAGPVVSAGRVELLPHLREQAVSITAHRFGTPSQLSEGLI</sequence>
<protein>
    <recommendedName>
        <fullName evidence="2">L-glutamate gamma-semialdehyde dehydrogenase</fullName>
        <ecNumber evidence="2">1.2.1.88</ecNumber>
    </recommendedName>
</protein>
<dbReference type="PANTHER" id="PTHR42862">
    <property type="entry name" value="DELTA-1-PYRROLINE-5-CARBOXYLATE DEHYDROGENASE 1, ISOFORM A-RELATED"/>
    <property type="match status" value="1"/>
</dbReference>
<evidence type="ECO:0000256" key="2">
    <source>
        <dbReference type="ARBA" id="ARBA00012884"/>
    </source>
</evidence>
<dbReference type="PIRSF" id="PIRSF000197">
    <property type="entry name" value="Bifunct_PutA"/>
    <property type="match status" value="1"/>
</dbReference>
<name>A0ABS1SPT5_9MICO</name>
<evidence type="ECO:0000256" key="3">
    <source>
        <dbReference type="ARBA" id="ARBA00023002"/>
    </source>
</evidence>
<dbReference type="Gene3D" id="3.20.20.220">
    <property type="match status" value="1"/>
</dbReference>
<organism evidence="11 12">
    <name type="scientific">Leucobacter chromiireducens subsp. chromiireducens</name>
    <dbReference type="NCBI Taxonomy" id="660067"/>
    <lineage>
        <taxon>Bacteria</taxon>
        <taxon>Bacillati</taxon>
        <taxon>Actinomycetota</taxon>
        <taxon>Actinomycetes</taxon>
        <taxon>Micrococcales</taxon>
        <taxon>Microbacteriaceae</taxon>
        <taxon>Leucobacter</taxon>
    </lineage>
</organism>
<evidence type="ECO:0000256" key="1">
    <source>
        <dbReference type="ARBA" id="ARBA00004786"/>
    </source>
</evidence>
<gene>
    <name evidence="11" type="ORF">D3226_09390</name>
</gene>
<feature type="compositionally biased region" description="Basic and acidic residues" evidence="8">
    <location>
        <begin position="506"/>
        <end position="517"/>
    </location>
</feature>
<feature type="domain" description="Proline dehydrogenase" evidence="10">
    <location>
        <begin position="169"/>
        <end position="460"/>
    </location>
</feature>
<dbReference type="PANTHER" id="PTHR42862:SF1">
    <property type="entry name" value="DELTA-1-PYRROLINE-5-CARBOXYLATE DEHYDROGENASE 2, ISOFORM A-RELATED"/>
    <property type="match status" value="1"/>
</dbReference>
<feature type="domain" description="Aldehyde dehydrogenase" evidence="9">
    <location>
        <begin position="574"/>
        <end position="1000"/>
    </location>
</feature>
<evidence type="ECO:0000256" key="5">
    <source>
        <dbReference type="ARBA" id="ARBA00048142"/>
    </source>
</evidence>
<dbReference type="InterPro" id="IPR029041">
    <property type="entry name" value="FAD-linked_oxidoreductase-like"/>
</dbReference>
<dbReference type="Gene3D" id="3.40.605.10">
    <property type="entry name" value="Aldehyde Dehydrogenase, Chain A, domain 1"/>
    <property type="match status" value="1"/>
</dbReference>
<evidence type="ECO:0000259" key="10">
    <source>
        <dbReference type="Pfam" id="PF01619"/>
    </source>
</evidence>
<keyword evidence="3 7" id="KW-0560">Oxidoreductase</keyword>
<evidence type="ECO:0000256" key="7">
    <source>
        <dbReference type="RuleBase" id="RU003345"/>
    </source>
</evidence>
<dbReference type="InterPro" id="IPR016161">
    <property type="entry name" value="Ald_DH/histidinol_DH"/>
</dbReference>
<keyword evidence="12" id="KW-1185">Reference proteome</keyword>
<dbReference type="EC" id="1.2.1.88" evidence="2"/>
<keyword evidence="4" id="KW-0520">NAD</keyword>
<dbReference type="Pfam" id="PF01619">
    <property type="entry name" value="Pro_dh"/>
    <property type="match status" value="1"/>
</dbReference>
<accession>A0ABS1SPT5</accession>
<evidence type="ECO:0000313" key="12">
    <source>
        <dbReference type="Proteomes" id="UP001646141"/>
    </source>
</evidence>
<dbReference type="InterPro" id="IPR015590">
    <property type="entry name" value="Aldehyde_DH_dom"/>
</dbReference>
<dbReference type="InterPro" id="IPR050485">
    <property type="entry name" value="Proline_metab_enzyme"/>
</dbReference>
<dbReference type="InterPro" id="IPR025703">
    <property type="entry name" value="Bifunct_PutA"/>
</dbReference>
<proteinExistence type="inferred from homology"/>
<dbReference type="PROSITE" id="PS00687">
    <property type="entry name" value="ALDEHYDE_DEHYDR_GLU"/>
    <property type="match status" value="1"/>
</dbReference>
<evidence type="ECO:0000256" key="8">
    <source>
        <dbReference type="SAM" id="MobiDB-lite"/>
    </source>
</evidence>
<dbReference type="Proteomes" id="UP001646141">
    <property type="component" value="Unassembled WGS sequence"/>
</dbReference>
<dbReference type="Gene3D" id="3.40.309.10">
    <property type="entry name" value="Aldehyde Dehydrogenase, Chain A, domain 2"/>
    <property type="match status" value="1"/>
</dbReference>
<feature type="region of interest" description="Disordered" evidence="8">
    <location>
        <begin position="494"/>
        <end position="517"/>
    </location>
</feature>
<evidence type="ECO:0000259" key="9">
    <source>
        <dbReference type="Pfam" id="PF00171"/>
    </source>
</evidence>
<dbReference type="SUPFAM" id="SSF53720">
    <property type="entry name" value="ALDH-like"/>
    <property type="match status" value="1"/>
</dbReference>
<dbReference type="InterPro" id="IPR002872">
    <property type="entry name" value="Proline_DH_dom"/>
</dbReference>
<evidence type="ECO:0000313" key="11">
    <source>
        <dbReference type="EMBL" id="MBL3690172.1"/>
    </source>
</evidence>
<dbReference type="PROSITE" id="PS00070">
    <property type="entry name" value="ALDEHYDE_DEHYDR_CYS"/>
    <property type="match status" value="1"/>
</dbReference>
<dbReference type="InterPro" id="IPR029510">
    <property type="entry name" value="Ald_DH_CS_GLU"/>
</dbReference>
<evidence type="ECO:0000256" key="6">
    <source>
        <dbReference type="PROSITE-ProRule" id="PRU10007"/>
    </source>
</evidence>
<comment type="pathway">
    <text evidence="1">Amino-acid degradation; L-proline degradation into L-glutamate; L-glutamate from L-proline: step 2/2.</text>
</comment>
<comment type="catalytic activity">
    <reaction evidence="5">
        <text>L-glutamate 5-semialdehyde + NAD(+) + H2O = L-glutamate + NADH + 2 H(+)</text>
        <dbReference type="Rhea" id="RHEA:30235"/>
        <dbReference type="ChEBI" id="CHEBI:15377"/>
        <dbReference type="ChEBI" id="CHEBI:15378"/>
        <dbReference type="ChEBI" id="CHEBI:29985"/>
        <dbReference type="ChEBI" id="CHEBI:57540"/>
        <dbReference type="ChEBI" id="CHEBI:57945"/>
        <dbReference type="ChEBI" id="CHEBI:58066"/>
        <dbReference type="EC" id="1.2.1.88"/>
    </reaction>
</comment>
<comment type="similarity">
    <text evidence="7">Belongs to the aldehyde dehydrogenase family.</text>
</comment>
<reference evidence="11 12" key="1">
    <citation type="submission" date="2018-09" db="EMBL/GenBank/DDBJ databases">
        <title>Comparative genomics of Leucobacter spp.</title>
        <authorList>
            <person name="Reis A.C."/>
            <person name="Kolvenbach B.A."/>
            <person name="Corvini P.F.X."/>
            <person name="Nunes O.C."/>
        </authorList>
    </citation>
    <scope>NUCLEOTIDE SEQUENCE [LARGE SCALE GENOMIC DNA]</scope>
    <source>
        <strain evidence="11 12">L-1</strain>
    </source>
</reference>
<dbReference type="InterPro" id="IPR016160">
    <property type="entry name" value="Ald_DH_CS_CYS"/>
</dbReference>
<feature type="active site" evidence="6">
    <location>
        <position position="771"/>
    </location>
</feature>
<dbReference type="Pfam" id="PF00171">
    <property type="entry name" value="Aldedh"/>
    <property type="match status" value="1"/>
</dbReference>
<dbReference type="EMBL" id="QYAD01000003">
    <property type="protein sequence ID" value="MBL3690172.1"/>
    <property type="molecule type" value="Genomic_DNA"/>
</dbReference>
<dbReference type="InterPro" id="IPR016163">
    <property type="entry name" value="Ald_DH_C"/>
</dbReference>
<comment type="caution">
    <text evidence="11">The sequence shown here is derived from an EMBL/GenBank/DDBJ whole genome shotgun (WGS) entry which is preliminary data.</text>
</comment>
<dbReference type="SUPFAM" id="SSF51730">
    <property type="entry name" value="FAD-linked oxidoreductase"/>
    <property type="match status" value="1"/>
</dbReference>
<dbReference type="InterPro" id="IPR016162">
    <property type="entry name" value="Ald_DH_N"/>
</dbReference>